<keyword evidence="2" id="KW-1185">Reference proteome</keyword>
<evidence type="ECO:0000313" key="1">
    <source>
        <dbReference type="EMBL" id="TSE05863.1"/>
    </source>
</evidence>
<comment type="caution">
    <text evidence="1">The sequence shown here is derived from an EMBL/GenBank/DDBJ whole genome shotgun (WGS) entry which is preliminary data.</text>
</comment>
<reference evidence="1 2" key="1">
    <citation type="submission" date="2019-07" db="EMBL/GenBank/DDBJ databases">
        <title>The draft genome sequence of Aquimarina algiphila M91.</title>
        <authorList>
            <person name="Meng X."/>
        </authorList>
    </citation>
    <scope>NUCLEOTIDE SEQUENCE [LARGE SCALE GENOMIC DNA]</scope>
    <source>
        <strain evidence="1 2">M91</strain>
    </source>
</reference>
<dbReference type="EMBL" id="VLNR01000053">
    <property type="protein sequence ID" value="TSE05863.1"/>
    <property type="molecule type" value="Genomic_DNA"/>
</dbReference>
<sequence>MSRENYSIKLTTLEALSLEEVKAPTIPVDIALQEAENLFVWAYEDKIILESKGLDWDTYFEDLPVRIGACRYAQAVWMKERYTKKEILKRWRTESSKAYEFKNEVLADLYFKFRKDAEVLGRLDKITQAEGDDDIIQDLMDISVLGKSNAPELEKKRYDLRKFNIAEQKSDHLAELLFKANDDTLDDVKAKDLRDRAFTHLKEAIDEIRDTGKYAFRKDPERYIGYVQIRIQEKKIMPHYN</sequence>
<dbReference type="RefSeq" id="WP_143917843.1">
    <property type="nucleotide sequence ID" value="NZ_CANMIK010000061.1"/>
</dbReference>
<accession>A0A554VFC8</accession>
<gene>
    <name evidence="1" type="ORF">FOF46_21330</name>
</gene>
<proteinExistence type="predicted"/>
<organism evidence="1 2">
    <name type="scientific">Aquimarina algiphila</name>
    <dbReference type="NCBI Taxonomy" id="2047982"/>
    <lineage>
        <taxon>Bacteria</taxon>
        <taxon>Pseudomonadati</taxon>
        <taxon>Bacteroidota</taxon>
        <taxon>Flavobacteriia</taxon>
        <taxon>Flavobacteriales</taxon>
        <taxon>Flavobacteriaceae</taxon>
        <taxon>Aquimarina</taxon>
    </lineage>
</organism>
<evidence type="ECO:0000313" key="2">
    <source>
        <dbReference type="Proteomes" id="UP000318833"/>
    </source>
</evidence>
<protein>
    <submittedName>
        <fullName evidence="1">Uncharacterized protein</fullName>
    </submittedName>
</protein>
<dbReference type="OrthoDB" id="1115578at2"/>
<name>A0A554VFC8_9FLAO</name>
<dbReference type="Proteomes" id="UP000318833">
    <property type="component" value="Unassembled WGS sequence"/>
</dbReference>
<dbReference type="AlphaFoldDB" id="A0A554VFC8"/>